<dbReference type="GO" id="GO:0009535">
    <property type="term" value="C:chloroplast thylakoid membrane"/>
    <property type="evidence" value="ECO:0007669"/>
    <property type="project" value="TreeGrafter"/>
</dbReference>
<feature type="region of interest" description="Disordered" evidence="1">
    <location>
        <begin position="124"/>
        <end position="159"/>
    </location>
</feature>
<dbReference type="OrthoDB" id="1930702at2759"/>
<evidence type="ECO:0000313" key="4">
    <source>
        <dbReference type="Proteomes" id="UP000623129"/>
    </source>
</evidence>
<sequence>MATATPLSLLRLPPLSPPPRPYHSILTPKLLNSALQSNNLRWKFTTLPQRTPIRAATGEIAPSQVPLEKAQEIVPAASDDGIVSTIISSLLLIAFVVLCVLTIGVIYLGVEDFLQKRAREKFEKEEMEKKKKEKKKGKKRIFPGSRRVGLSGFLDDDSL</sequence>
<evidence type="ECO:0000256" key="1">
    <source>
        <dbReference type="SAM" id="MobiDB-lite"/>
    </source>
</evidence>
<evidence type="ECO:0000313" key="3">
    <source>
        <dbReference type="EMBL" id="KAF3323459.1"/>
    </source>
</evidence>
<gene>
    <name evidence="3" type="ORF">FCM35_KLT12190</name>
</gene>
<reference evidence="3" key="1">
    <citation type="submission" date="2020-01" db="EMBL/GenBank/DDBJ databases">
        <title>Genome sequence of Kobresia littledalei, the first chromosome-level genome in the family Cyperaceae.</title>
        <authorList>
            <person name="Qu G."/>
        </authorList>
    </citation>
    <scope>NUCLEOTIDE SEQUENCE</scope>
    <source>
        <strain evidence="3">C.B.Clarke</strain>
        <tissue evidence="3">Leaf</tissue>
    </source>
</reference>
<name>A0A833VGF8_9POAL</name>
<dbReference type="Proteomes" id="UP000623129">
    <property type="component" value="Unassembled WGS sequence"/>
</dbReference>
<keyword evidence="2" id="KW-0812">Transmembrane</keyword>
<organism evidence="3 4">
    <name type="scientific">Carex littledalei</name>
    <dbReference type="NCBI Taxonomy" id="544730"/>
    <lineage>
        <taxon>Eukaryota</taxon>
        <taxon>Viridiplantae</taxon>
        <taxon>Streptophyta</taxon>
        <taxon>Embryophyta</taxon>
        <taxon>Tracheophyta</taxon>
        <taxon>Spermatophyta</taxon>
        <taxon>Magnoliopsida</taxon>
        <taxon>Liliopsida</taxon>
        <taxon>Poales</taxon>
        <taxon>Cyperaceae</taxon>
        <taxon>Cyperoideae</taxon>
        <taxon>Cariceae</taxon>
        <taxon>Carex</taxon>
        <taxon>Carex subgen. Euthyceras</taxon>
    </lineage>
</organism>
<dbReference type="PANTHER" id="PTHR36735">
    <property type="entry name" value="TRANSMEMBRANE PROTEIN"/>
    <property type="match status" value="1"/>
</dbReference>
<keyword evidence="4" id="KW-1185">Reference proteome</keyword>
<comment type="caution">
    <text evidence="3">The sequence shown here is derived from an EMBL/GenBank/DDBJ whole genome shotgun (WGS) entry which is preliminary data.</text>
</comment>
<dbReference type="AlphaFoldDB" id="A0A833VGF8"/>
<accession>A0A833VGF8</accession>
<feature type="transmembrane region" description="Helical" evidence="2">
    <location>
        <begin position="86"/>
        <end position="110"/>
    </location>
</feature>
<feature type="compositionally biased region" description="Basic residues" evidence="1">
    <location>
        <begin position="131"/>
        <end position="141"/>
    </location>
</feature>
<evidence type="ECO:0000256" key="2">
    <source>
        <dbReference type="SAM" id="Phobius"/>
    </source>
</evidence>
<dbReference type="EMBL" id="SWLB01000023">
    <property type="protein sequence ID" value="KAF3323459.1"/>
    <property type="molecule type" value="Genomic_DNA"/>
</dbReference>
<dbReference type="PANTHER" id="PTHR36735:SF1">
    <property type="entry name" value="TRANSMEMBRANE PROTEIN"/>
    <property type="match status" value="1"/>
</dbReference>
<keyword evidence="2" id="KW-1133">Transmembrane helix</keyword>
<keyword evidence="2" id="KW-0472">Membrane</keyword>
<proteinExistence type="predicted"/>
<protein>
    <submittedName>
        <fullName evidence="3">Uncharacterized protein</fullName>
    </submittedName>
</protein>